<comment type="caution">
    <text evidence="5">The sequence shown here is derived from an EMBL/GenBank/DDBJ whole genome shotgun (WGS) entry which is preliminary data.</text>
</comment>
<dbReference type="SUPFAM" id="SSF47473">
    <property type="entry name" value="EF-hand"/>
    <property type="match status" value="1"/>
</dbReference>
<evidence type="ECO:0000259" key="4">
    <source>
        <dbReference type="PROSITE" id="PS50222"/>
    </source>
</evidence>
<keyword evidence="2" id="KW-1133">Transmembrane helix</keyword>
<evidence type="ECO:0000313" key="6">
    <source>
        <dbReference type="Proteomes" id="UP001479436"/>
    </source>
</evidence>
<dbReference type="Gene3D" id="1.10.238.10">
    <property type="entry name" value="EF-hand"/>
    <property type="match status" value="1"/>
</dbReference>
<keyword evidence="2" id="KW-0472">Membrane</keyword>
<reference evidence="5 6" key="1">
    <citation type="submission" date="2023-04" db="EMBL/GenBank/DDBJ databases">
        <title>Genome of Basidiobolus ranarum AG-B5.</title>
        <authorList>
            <person name="Stajich J.E."/>
            <person name="Carter-House D."/>
            <person name="Gryganskyi A."/>
        </authorList>
    </citation>
    <scope>NUCLEOTIDE SEQUENCE [LARGE SCALE GENOMIC DNA]</scope>
    <source>
        <strain evidence="5 6">AG-B5</strain>
    </source>
</reference>
<dbReference type="PANTHER" id="PTHR30619">
    <property type="entry name" value="DNA INTERNALIZATION/COMPETENCE PROTEIN COMEC/REC2"/>
    <property type="match status" value="1"/>
</dbReference>
<feature type="domain" description="EF-hand" evidence="4">
    <location>
        <begin position="87"/>
        <end position="122"/>
    </location>
</feature>
<keyword evidence="3" id="KW-0732">Signal</keyword>
<dbReference type="InterPro" id="IPR036866">
    <property type="entry name" value="RibonucZ/Hydroxyglut_hydro"/>
</dbReference>
<dbReference type="PANTHER" id="PTHR30619:SF1">
    <property type="entry name" value="RECOMBINATION PROTEIN 2"/>
    <property type="match status" value="1"/>
</dbReference>
<proteinExistence type="predicted"/>
<dbReference type="Pfam" id="PF13499">
    <property type="entry name" value="EF-hand_7"/>
    <property type="match status" value="1"/>
</dbReference>
<dbReference type="InterPro" id="IPR002048">
    <property type="entry name" value="EF_hand_dom"/>
</dbReference>
<dbReference type="Proteomes" id="UP001479436">
    <property type="component" value="Unassembled WGS sequence"/>
</dbReference>
<evidence type="ECO:0000256" key="1">
    <source>
        <dbReference type="ARBA" id="ARBA00022837"/>
    </source>
</evidence>
<evidence type="ECO:0000256" key="3">
    <source>
        <dbReference type="SAM" id="SignalP"/>
    </source>
</evidence>
<dbReference type="SUPFAM" id="SSF56281">
    <property type="entry name" value="Metallo-hydrolase/oxidoreductase"/>
    <property type="match status" value="1"/>
</dbReference>
<evidence type="ECO:0000256" key="2">
    <source>
        <dbReference type="SAM" id="Phobius"/>
    </source>
</evidence>
<gene>
    <name evidence="5" type="ORF">K7432_014481</name>
</gene>
<dbReference type="PROSITE" id="PS00018">
    <property type="entry name" value="EF_HAND_1"/>
    <property type="match status" value="2"/>
</dbReference>
<evidence type="ECO:0000313" key="5">
    <source>
        <dbReference type="EMBL" id="KAK9760978.1"/>
    </source>
</evidence>
<keyword evidence="1" id="KW-0106">Calcium</keyword>
<feature type="chain" id="PRO_5046853546" description="EF-hand domain-containing protein" evidence="3">
    <location>
        <begin position="22"/>
        <end position="979"/>
    </location>
</feature>
<protein>
    <recommendedName>
        <fullName evidence="4">EF-hand domain-containing protein</fullName>
    </recommendedName>
</protein>
<accession>A0ABR2WHK5</accession>
<dbReference type="InterPro" id="IPR018247">
    <property type="entry name" value="EF_Hand_1_Ca_BS"/>
</dbReference>
<name>A0ABR2WHK5_9FUNG</name>
<dbReference type="EMBL" id="JASJQH010001658">
    <property type="protein sequence ID" value="KAK9760978.1"/>
    <property type="molecule type" value="Genomic_DNA"/>
</dbReference>
<dbReference type="Gene3D" id="3.60.15.10">
    <property type="entry name" value="Ribonuclease Z/Hydroxyacylglutathione hydrolase-like"/>
    <property type="match status" value="1"/>
</dbReference>
<sequence>MKYFQLGSLWLLITVNWVTNAIPTSATETPARLHNSWHAVFEALDHDHDGLLSYNDLVCSSRISNDLSKCGTSLYSTQSSAVESRSDSLKQFYRMIKAIDSNGDGFLSFEELWMSVEKQKKNGKLVQLQNPEYEAFVEKSGKCMGSNSTCKLRFQMHLLSLNLGLSDRQVASCVINNPCENICACFEQFDHGQEAMTKSVNAQGGSHLSIIQARFIPLLALFLIGLIGLTLTALGAVFDTAWNSLPSNYYLDIAGSLGSASQNNCCAEYYWSDACGAPGSRQSQVCSRGGKLVNPHACDSLKAPASQPCDCGFLMAKCWFSPMKCKSLCMIENTGGCSCRLFEYDILKSQYFNGQVEYTMNTGKRGLCADWCSATSDCVGFNLQLDEKNKEQPLVCSFLRATTDGPHSSPGHVYFQKKQNLFIPGSDLDELRNAVLQFSKTPTCPNQPFSESIRSMYASTQLVSSPSDPTHHSIVISKALKWLLFKMFVSDISTVVVTPVAEILKSIVPEIGKLLGLLASVWAIASLTQKDLPLSQPIGAVNPPAGMTKDPLPIIHSTVCSLQANILTASSKAAAGNFYEMRRSQISMVQAGPGDSFVLTFYKFICDTSAWNPHRCASTDIDRVLIDGGRRINELKEFLDQADNIKINNQDQGYKVNYVVVTHLDLDHLGGITSLLRSDATAGTHYIGPHAHIMIDHPFDNLLRGSVGNAPMSAECEHALDALYAESLADWKAGTQPIRGIDAALVDFLWYTRSNYEVVSNRGVLGYYNQVTGLSMNVIGPSMDVIRRSLNSVNMCGGGALGEPEASEARNMISIMTQFDFARKTLLFTGDATSAAMESVWRSGLTANARRYDFLKVPHHASARTSSEADFRNLVGDIYMISGGNRQYMHPNKRALEYIITGRNAARQASPGMQTDFEVYLTNWDNQPGNNLDDLRVTFPPNQYHYSMYTLRQSSCSWSIDEAGTITKPVNNLDVSQNI</sequence>
<dbReference type="InterPro" id="IPR011992">
    <property type="entry name" value="EF-hand-dom_pair"/>
</dbReference>
<organism evidence="5 6">
    <name type="scientific">Basidiobolus ranarum</name>
    <dbReference type="NCBI Taxonomy" id="34480"/>
    <lineage>
        <taxon>Eukaryota</taxon>
        <taxon>Fungi</taxon>
        <taxon>Fungi incertae sedis</taxon>
        <taxon>Zoopagomycota</taxon>
        <taxon>Entomophthoromycotina</taxon>
        <taxon>Basidiobolomycetes</taxon>
        <taxon>Basidiobolales</taxon>
        <taxon>Basidiobolaceae</taxon>
        <taxon>Basidiobolus</taxon>
    </lineage>
</organism>
<dbReference type="PROSITE" id="PS50222">
    <property type="entry name" value="EF_HAND_2"/>
    <property type="match status" value="1"/>
</dbReference>
<dbReference type="InterPro" id="IPR052159">
    <property type="entry name" value="Competence_DNA_uptake"/>
</dbReference>
<keyword evidence="2" id="KW-0812">Transmembrane</keyword>
<feature type="transmembrane region" description="Helical" evidence="2">
    <location>
        <begin position="215"/>
        <end position="238"/>
    </location>
</feature>
<feature type="signal peptide" evidence="3">
    <location>
        <begin position="1"/>
        <end position="21"/>
    </location>
</feature>
<keyword evidence="6" id="KW-1185">Reference proteome</keyword>